<organism evidence="3 4">
    <name type="scientific">Actinoplanes derwentensis</name>
    <dbReference type="NCBI Taxonomy" id="113562"/>
    <lineage>
        <taxon>Bacteria</taxon>
        <taxon>Bacillati</taxon>
        <taxon>Actinomycetota</taxon>
        <taxon>Actinomycetes</taxon>
        <taxon>Micromonosporales</taxon>
        <taxon>Micromonosporaceae</taxon>
        <taxon>Actinoplanes</taxon>
    </lineage>
</organism>
<dbReference type="Pfam" id="PF02624">
    <property type="entry name" value="YcaO"/>
    <property type="match status" value="1"/>
</dbReference>
<evidence type="ECO:0000256" key="1">
    <source>
        <dbReference type="SAM" id="MobiDB-lite"/>
    </source>
</evidence>
<protein>
    <submittedName>
        <fullName evidence="3">Ribosomal protein S12 methylthiotransferase accessory factor</fullName>
    </submittedName>
</protein>
<keyword evidence="3" id="KW-0808">Transferase</keyword>
<keyword evidence="3" id="KW-0687">Ribonucleoprotein</keyword>
<name>A0A1H1RZ34_9ACTN</name>
<dbReference type="PANTHER" id="PTHR37809">
    <property type="entry name" value="RIBOSOMAL PROTEIN S12 METHYLTHIOTRANSFERASE ACCESSORY FACTOR YCAO"/>
    <property type="match status" value="1"/>
</dbReference>
<feature type="domain" description="YcaO" evidence="2">
    <location>
        <begin position="68"/>
        <end position="401"/>
    </location>
</feature>
<reference evidence="3 4" key="1">
    <citation type="submission" date="2016-10" db="EMBL/GenBank/DDBJ databases">
        <authorList>
            <person name="de Groot N.N."/>
        </authorList>
    </citation>
    <scope>NUCLEOTIDE SEQUENCE [LARGE SCALE GENOMIC DNA]</scope>
    <source>
        <strain evidence="3 4">DSM 43941</strain>
    </source>
</reference>
<keyword evidence="4" id="KW-1185">Reference proteome</keyword>
<evidence type="ECO:0000313" key="3">
    <source>
        <dbReference type="EMBL" id="SDS40997.1"/>
    </source>
</evidence>
<keyword evidence="3" id="KW-0689">Ribosomal protein</keyword>
<dbReference type="OrthoDB" id="109999at2"/>
<dbReference type="GO" id="GO:0016740">
    <property type="term" value="F:transferase activity"/>
    <property type="evidence" value="ECO:0007669"/>
    <property type="project" value="UniProtKB-KW"/>
</dbReference>
<sequence length="401" mass="43308">MLSTPVRKRFWDGTHRTCPPAQTLEWVRPHLAAMGITRIADVTGLDRIGVPVVTVCRPNSRSLTVSQGKGIDLDSATASGVLESIELHHAERVMLPLLLASQAELGPTREVVEVAGLPRVTDSRFHPHLPLLWVEGYDILTSTVRWVPFEVVHISAVVPPPAGSGCFAATSNGLASGNHLLEALVHALLEVVERDATAVWGARGEEHRIRTAVDPATIDHPVSRSVLNACATAGVQVAVFDTTSDTGIPSFLCEVREHQFDPQGRGVFTGLGCHLNRGVALSRALTEALQSRLTLITGSRDDLSRSDYVLGPDAPTSEIRPWRSFRAVPDLPELPTFNEDLALILRRLESVGIRQVIGVDLTRPEFGIPVVRVVVPGLEGPDDDPAYVPGPRARNAKAGPR</sequence>
<accession>A0A1H1RZ34</accession>
<dbReference type="PANTHER" id="PTHR37809:SF1">
    <property type="entry name" value="RIBOSOMAL PROTEIN S12 METHYLTHIOTRANSFERASE ACCESSORY FACTOR YCAO"/>
    <property type="match status" value="1"/>
</dbReference>
<dbReference type="PROSITE" id="PS51664">
    <property type="entry name" value="YCAO"/>
    <property type="match status" value="1"/>
</dbReference>
<proteinExistence type="predicted"/>
<dbReference type="AlphaFoldDB" id="A0A1H1RZ34"/>
<feature type="region of interest" description="Disordered" evidence="1">
    <location>
        <begin position="381"/>
        <end position="401"/>
    </location>
</feature>
<dbReference type="GO" id="GO:0005840">
    <property type="term" value="C:ribosome"/>
    <property type="evidence" value="ECO:0007669"/>
    <property type="project" value="UniProtKB-KW"/>
</dbReference>
<gene>
    <name evidence="3" type="ORF">SAMN04489716_0723</name>
</gene>
<dbReference type="EMBL" id="LT629758">
    <property type="protein sequence ID" value="SDS40997.1"/>
    <property type="molecule type" value="Genomic_DNA"/>
</dbReference>
<dbReference type="Gene3D" id="3.30.1330.230">
    <property type="match status" value="2"/>
</dbReference>
<evidence type="ECO:0000259" key="2">
    <source>
        <dbReference type="PROSITE" id="PS51664"/>
    </source>
</evidence>
<dbReference type="STRING" id="113562.SAMN04489716_0723"/>
<dbReference type="InterPro" id="IPR003776">
    <property type="entry name" value="YcaO-like_dom"/>
</dbReference>
<evidence type="ECO:0000313" key="4">
    <source>
        <dbReference type="Proteomes" id="UP000198688"/>
    </source>
</evidence>
<dbReference type="NCBIfam" id="TIGR00702">
    <property type="entry name" value="YcaO-type kinase domain"/>
    <property type="match status" value="1"/>
</dbReference>
<dbReference type="Proteomes" id="UP000198688">
    <property type="component" value="Chromosome I"/>
</dbReference>